<sequence>MPDSPAIFSIHAVATEHVLPLRSSILLDNETDPCRFRGDDDPTTLHLAVYQGDTIIAVSTVCREALPRPGARSNTAWRLRGVAVQPHARGFGFGRTLMKLCCDHARRHGGGLAWCTARETARGFYEALGFASASPPFKLPSRGDLLFYEMHYVLPGGSIAGTD</sequence>
<proteinExistence type="predicted"/>
<comment type="caution">
    <text evidence="2">The sequence shown here is derived from an EMBL/GenBank/DDBJ whole genome shotgun (WGS) entry which is preliminary data.</text>
</comment>
<dbReference type="InterPro" id="IPR000182">
    <property type="entry name" value="GNAT_dom"/>
</dbReference>
<dbReference type="GO" id="GO:0016747">
    <property type="term" value="F:acyltransferase activity, transferring groups other than amino-acyl groups"/>
    <property type="evidence" value="ECO:0007669"/>
    <property type="project" value="InterPro"/>
</dbReference>
<dbReference type="EMBL" id="PNYA01000026">
    <property type="protein sequence ID" value="PMS16178.1"/>
    <property type="molecule type" value="Genomic_DNA"/>
</dbReference>
<dbReference type="PROSITE" id="PS51186">
    <property type="entry name" value="GNAT"/>
    <property type="match status" value="1"/>
</dbReference>
<protein>
    <submittedName>
        <fullName evidence="2">N-acetyltransferase</fullName>
    </submittedName>
</protein>
<dbReference type="RefSeq" id="WP_102648062.1">
    <property type="nucleotide sequence ID" value="NZ_PNYA01000026.1"/>
</dbReference>
<dbReference type="AlphaFoldDB" id="A0A2N7VG93"/>
<dbReference type="Gene3D" id="3.40.630.30">
    <property type="match status" value="1"/>
</dbReference>
<dbReference type="Pfam" id="PF00583">
    <property type="entry name" value="Acetyltransf_1"/>
    <property type="match status" value="1"/>
</dbReference>
<keyword evidence="2" id="KW-0808">Transferase</keyword>
<accession>A0A2N7VG93</accession>
<dbReference type="SUPFAM" id="SSF55729">
    <property type="entry name" value="Acyl-CoA N-acyltransferases (Nat)"/>
    <property type="match status" value="1"/>
</dbReference>
<keyword evidence="3" id="KW-1185">Reference proteome</keyword>
<dbReference type="OrthoDB" id="1178186at2"/>
<evidence type="ECO:0000313" key="3">
    <source>
        <dbReference type="Proteomes" id="UP000235616"/>
    </source>
</evidence>
<organism evidence="2 3">
    <name type="scientific">Trinickia dabaoshanensis</name>
    <dbReference type="NCBI Taxonomy" id="564714"/>
    <lineage>
        <taxon>Bacteria</taxon>
        <taxon>Pseudomonadati</taxon>
        <taxon>Pseudomonadota</taxon>
        <taxon>Betaproteobacteria</taxon>
        <taxon>Burkholderiales</taxon>
        <taxon>Burkholderiaceae</taxon>
        <taxon>Trinickia</taxon>
    </lineage>
</organism>
<dbReference type="InterPro" id="IPR016181">
    <property type="entry name" value="Acyl_CoA_acyltransferase"/>
</dbReference>
<reference evidence="2 3" key="1">
    <citation type="submission" date="2018-01" db="EMBL/GenBank/DDBJ databases">
        <title>Whole genome analyses suggest that Burkholderia sensu lato contains two further novel genera in the rhizoxinica-symbiotica group Mycetohabitans gen. nov., and Trinickia gen. nov.: implications for the evolution of diazotrophy and nodulation in the Burkholderiaceae.</title>
        <authorList>
            <person name="Estrada-de los Santos P."/>
            <person name="Palmer M."/>
            <person name="Chavez-Ramirez B."/>
            <person name="Beukes C."/>
            <person name="Steenkamp E.T."/>
            <person name="Hirsch A.M."/>
            <person name="Manyaka P."/>
            <person name="Maluk M."/>
            <person name="Lafos M."/>
            <person name="Crook M."/>
            <person name="Gross E."/>
            <person name="Simon M.F."/>
            <person name="Bueno dos Reis Junior F."/>
            <person name="Poole P.S."/>
            <person name="Venter S.N."/>
            <person name="James E.K."/>
        </authorList>
    </citation>
    <scope>NUCLEOTIDE SEQUENCE [LARGE SCALE GENOMIC DNA]</scope>
    <source>
        <strain evidence="2 3">GIMN1.004</strain>
    </source>
</reference>
<gene>
    <name evidence="2" type="ORF">C0Z18_24640</name>
</gene>
<name>A0A2N7VG93_9BURK</name>
<evidence type="ECO:0000313" key="2">
    <source>
        <dbReference type="EMBL" id="PMS16178.1"/>
    </source>
</evidence>
<feature type="domain" description="N-acetyltransferase" evidence="1">
    <location>
        <begin position="1"/>
        <end position="155"/>
    </location>
</feature>
<dbReference type="Proteomes" id="UP000235616">
    <property type="component" value="Unassembled WGS sequence"/>
</dbReference>
<evidence type="ECO:0000259" key="1">
    <source>
        <dbReference type="PROSITE" id="PS51186"/>
    </source>
</evidence>
<dbReference type="CDD" id="cd04301">
    <property type="entry name" value="NAT_SF"/>
    <property type="match status" value="1"/>
</dbReference>